<evidence type="ECO:0008006" key="2">
    <source>
        <dbReference type="Google" id="ProtNLM"/>
    </source>
</evidence>
<name>A0A645DZS0_9ZZZZ</name>
<dbReference type="InterPro" id="IPR024997">
    <property type="entry name" value="DUF3892"/>
</dbReference>
<sequence>MVLVTKRRMKSSAASGLHQSNSLDGQLLEIDSLYLTCDEFEGWYEKGMIHDWLKKGNDAKVNIAPYPELQPMVNIFTGEKYVRSAPNGSTHDNLLSLPPG</sequence>
<dbReference type="Pfam" id="PF13031">
    <property type="entry name" value="DUF3892"/>
    <property type="match status" value="1"/>
</dbReference>
<dbReference type="AlphaFoldDB" id="A0A645DZS0"/>
<organism evidence="1">
    <name type="scientific">bioreactor metagenome</name>
    <dbReference type="NCBI Taxonomy" id="1076179"/>
    <lineage>
        <taxon>unclassified sequences</taxon>
        <taxon>metagenomes</taxon>
        <taxon>ecological metagenomes</taxon>
    </lineage>
</organism>
<gene>
    <name evidence="1" type="ORF">SDC9_142036</name>
</gene>
<accession>A0A645DZS0</accession>
<proteinExistence type="predicted"/>
<comment type="caution">
    <text evidence="1">The sequence shown here is derived from an EMBL/GenBank/DDBJ whole genome shotgun (WGS) entry which is preliminary data.</text>
</comment>
<evidence type="ECO:0000313" key="1">
    <source>
        <dbReference type="EMBL" id="MPM94887.1"/>
    </source>
</evidence>
<reference evidence="1" key="1">
    <citation type="submission" date="2019-08" db="EMBL/GenBank/DDBJ databases">
        <authorList>
            <person name="Kucharzyk K."/>
            <person name="Murdoch R.W."/>
            <person name="Higgins S."/>
            <person name="Loffler F."/>
        </authorList>
    </citation>
    <scope>NUCLEOTIDE SEQUENCE</scope>
</reference>
<protein>
    <recommendedName>
        <fullName evidence="2">DUF3892 domain-containing protein</fullName>
    </recommendedName>
</protein>
<dbReference type="EMBL" id="VSSQ01041457">
    <property type="protein sequence ID" value="MPM94887.1"/>
    <property type="molecule type" value="Genomic_DNA"/>
</dbReference>